<accession>A0ACC2TSE9</accession>
<dbReference type="EMBL" id="QTSX02002189">
    <property type="protein sequence ID" value="KAJ9077593.1"/>
    <property type="molecule type" value="Genomic_DNA"/>
</dbReference>
<keyword evidence="2" id="KW-1185">Reference proteome</keyword>
<dbReference type="Proteomes" id="UP001165960">
    <property type="component" value="Unassembled WGS sequence"/>
</dbReference>
<organism evidence="1 2">
    <name type="scientific">Entomophthora muscae</name>
    <dbReference type="NCBI Taxonomy" id="34485"/>
    <lineage>
        <taxon>Eukaryota</taxon>
        <taxon>Fungi</taxon>
        <taxon>Fungi incertae sedis</taxon>
        <taxon>Zoopagomycota</taxon>
        <taxon>Entomophthoromycotina</taxon>
        <taxon>Entomophthoromycetes</taxon>
        <taxon>Entomophthorales</taxon>
        <taxon>Entomophthoraceae</taxon>
        <taxon>Entomophthora</taxon>
    </lineage>
</organism>
<sequence length="266" mass="28349">MNIFSLTLLLAVNAAVFQLLHLDADMSHCCKVDIREFTIQAAHKLLMNGTLSSASLIKCYIRRIRVMNPQLRAVIEINPDALTIAHGLDDYFKVHRRLAGTLHGVPILVKDNIATGDNMNTTAGSWALLGAKPKDDAKVIKQLRKAGAIILGKANLSELSGYLRLNQLTFSFLSFKAQPGWSSRGGQTKNPYRLRQTPGGSSSGSAVAVAANLALVALGTDTDGSVINPAAAASTVGFRPSIGKISNKGIIPLSQNQDSVNSPSYA</sequence>
<evidence type="ECO:0000313" key="1">
    <source>
        <dbReference type="EMBL" id="KAJ9077593.1"/>
    </source>
</evidence>
<reference evidence="1" key="1">
    <citation type="submission" date="2022-04" db="EMBL/GenBank/DDBJ databases">
        <title>Genome of the entomopathogenic fungus Entomophthora muscae.</title>
        <authorList>
            <person name="Elya C."/>
            <person name="Lovett B.R."/>
            <person name="Lee E."/>
            <person name="Macias A.M."/>
            <person name="Hajek A.E."/>
            <person name="De Bivort B.L."/>
            <person name="Kasson M.T."/>
            <person name="De Fine Licht H.H."/>
            <person name="Stajich J.E."/>
        </authorList>
    </citation>
    <scope>NUCLEOTIDE SEQUENCE</scope>
    <source>
        <strain evidence="1">Berkeley</strain>
    </source>
</reference>
<protein>
    <submittedName>
        <fullName evidence="1">Uncharacterized protein</fullName>
    </submittedName>
</protein>
<comment type="caution">
    <text evidence="1">The sequence shown here is derived from an EMBL/GenBank/DDBJ whole genome shotgun (WGS) entry which is preliminary data.</text>
</comment>
<evidence type="ECO:0000313" key="2">
    <source>
        <dbReference type="Proteomes" id="UP001165960"/>
    </source>
</evidence>
<gene>
    <name evidence="1" type="ORF">DSO57_1015217</name>
</gene>
<proteinExistence type="predicted"/>
<name>A0ACC2TSE9_9FUNG</name>